<evidence type="ECO:0000256" key="3">
    <source>
        <dbReference type="ARBA" id="ARBA00023239"/>
    </source>
</evidence>
<dbReference type="RefSeq" id="WP_131257398.1">
    <property type="nucleotide sequence ID" value="NZ_JBHSUS010000001.1"/>
</dbReference>
<evidence type="ECO:0000259" key="5">
    <source>
        <dbReference type="Pfam" id="PF04073"/>
    </source>
</evidence>
<comment type="caution">
    <text evidence="6">The sequence shown here is derived from an EMBL/GenBank/DDBJ whole genome shotgun (WGS) entry which is preliminary data.</text>
</comment>
<dbReference type="InterPro" id="IPR007214">
    <property type="entry name" value="YbaK/aa-tRNA-synth-assoc-dom"/>
</dbReference>
<protein>
    <recommendedName>
        <fullName evidence="4">Cys-tRNA(Pro)/Cys-tRNA(Cys) deacylase</fullName>
        <ecNumber evidence="4">4.2.-.-</ecNumber>
    </recommendedName>
</protein>
<accession>A0ABW1XHP7</accession>
<dbReference type="Pfam" id="PF04073">
    <property type="entry name" value="tRNA_edit"/>
    <property type="match status" value="1"/>
</dbReference>
<dbReference type="EC" id="4.2.-.-" evidence="4"/>
<feature type="domain" description="YbaK/aminoacyl-tRNA synthetase-associated" evidence="5">
    <location>
        <begin position="32"/>
        <end position="144"/>
    </location>
</feature>
<dbReference type="PANTHER" id="PTHR30411">
    <property type="entry name" value="CYTOPLASMIC PROTEIN"/>
    <property type="match status" value="1"/>
</dbReference>
<evidence type="ECO:0000313" key="7">
    <source>
        <dbReference type="Proteomes" id="UP001596364"/>
    </source>
</evidence>
<evidence type="ECO:0000313" key="6">
    <source>
        <dbReference type="EMBL" id="MFC6439304.1"/>
    </source>
</evidence>
<sequence length="157" mass="16904">MTPAIRLLEKHGIKFDLLAYQHDPDAPAYGLEAAEKLNLPAAQVFKTLVVSDESNRLYVAIVPVAKQLSMKAMAKAVKVKRITMADKDLVMRSTGYVLGGVSPLGQKKPLPTVLDDSAESLPTIYVSAGRRGLEVALVPSDLLQLTRAVFSSVASDN</sequence>
<proteinExistence type="inferred from homology"/>
<dbReference type="InterPro" id="IPR004369">
    <property type="entry name" value="Prolyl-tRNA_editing_YbaK/EbsC"/>
</dbReference>
<gene>
    <name evidence="6" type="primary">ybaK</name>
    <name evidence="6" type="ORF">ACFP85_03970</name>
</gene>
<evidence type="ECO:0000256" key="4">
    <source>
        <dbReference type="PIRNR" id="PIRNR006181"/>
    </source>
</evidence>
<comment type="similarity">
    <text evidence="1 4">Belongs to the prolyl-tRNA editing family. YbaK/EbsC subfamily.</text>
</comment>
<name>A0ABW1XHP7_9ALTE</name>
<dbReference type="CDD" id="cd00002">
    <property type="entry name" value="YbaK_deacylase"/>
    <property type="match status" value="1"/>
</dbReference>
<keyword evidence="7" id="KW-1185">Reference proteome</keyword>
<dbReference type="Gene3D" id="3.90.960.10">
    <property type="entry name" value="YbaK/aminoacyl-tRNA synthetase-associated domain"/>
    <property type="match status" value="1"/>
</dbReference>
<keyword evidence="2 4" id="KW-0648">Protein biosynthesis</keyword>
<evidence type="ECO:0000256" key="2">
    <source>
        <dbReference type="ARBA" id="ARBA00022917"/>
    </source>
</evidence>
<dbReference type="NCBIfam" id="TIGR00011">
    <property type="entry name" value="YbaK_EbsC"/>
    <property type="match status" value="1"/>
</dbReference>
<evidence type="ECO:0000256" key="1">
    <source>
        <dbReference type="ARBA" id="ARBA00009798"/>
    </source>
</evidence>
<reference evidence="7" key="1">
    <citation type="journal article" date="2019" name="Int. J. Syst. Evol. Microbiol.">
        <title>The Global Catalogue of Microorganisms (GCM) 10K type strain sequencing project: providing services to taxonomists for standard genome sequencing and annotation.</title>
        <authorList>
            <consortium name="The Broad Institute Genomics Platform"/>
            <consortium name="The Broad Institute Genome Sequencing Center for Infectious Disease"/>
            <person name="Wu L."/>
            <person name="Ma J."/>
        </authorList>
    </citation>
    <scope>NUCLEOTIDE SEQUENCE [LARGE SCALE GENOMIC DNA]</scope>
    <source>
        <strain evidence="7">CGMCC 1.16031</strain>
    </source>
</reference>
<keyword evidence="3 4" id="KW-0456">Lyase</keyword>
<dbReference type="PANTHER" id="PTHR30411:SF0">
    <property type="entry name" value="CYS-TRNA(PRO)_CYS-TRNA(CYS) DEACYLASE YBAK"/>
    <property type="match status" value="1"/>
</dbReference>
<dbReference type="Proteomes" id="UP001596364">
    <property type="component" value="Unassembled WGS sequence"/>
</dbReference>
<dbReference type="SUPFAM" id="SSF55826">
    <property type="entry name" value="YbaK/ProRS associated domain"/>
    <property type="match status" value="1"/>
</dbReference>
<organism evidence="6 7">
    <name type="scientific">Pseudobowmanella zhangzhouensis</name>
    <dbReference type="NCBI Taxonomy" id="1537679"/>
    <lineage>
        <taxon>Bacteria</taxon>
        <taxon>Pseudomonadati</taxon>
        <taxon>Pseudomonadota</taxon>
        <taxon>Gammaproteobacteria</taxon>
        <taxon>Alteromonadales</taxon>
        <taxon>Alteromonadaceae</taxon>
    </lineage>
</organism>
<dbReference type="EMBL" id="JBHSUS010000001">
    <property type="protein sequence ID" value="MFC6439304.1"/>
    <property type="molecule type" value="Genomic_DNA"/>
</dbReference>
<dbReference type="PIRSF" id="PIRSF006181">
    <property type="entry name" value="EbsC_YbaK"/>
    <property type="match status" value="1"/>
</dbReference>
<dbReference type="InterPro" id="IPR036754">
    <property type="entry name" value="YbaK/aa-tRNA-synt-asso_dom_sf"/>
</dbReference>